<dbReference type="PIRSF" id="PIRSF006648">
    <property type="entry name" value="DrrB"/>
    <property type="match status" value="1"/>
</dbReference>
<dbReference type="RefSeq" id="WP_345632747.1">
    <property type="nucleotide sequence ID" value="NZ_BAABJQ010000014.1"/>
</dbReference>
<comment type="caution">
    <text evidence="8">The sequence shown here is derived from an EMBL/GenBank/DDBJ whole genome shotgun (WGS) entry which is preliminary data.</text>
</comment>
<dbReference type="InterPro" id="IPR000412">
    <property type="entry name" value="ABC_2_transport"/>
</dbReference>
<gene>
    <name evidence="8" type="ORF">GCM10023322_46230</name>
</gene>
<dbReference type="Pfam" id="PF01061">
    <property type="entry name" value="ABC2_membrane"/>
    <property type="match status" value="1"/>
</dbReference>
<protein>
    <recommendedName>
        <fullName evidence="6">Transport permease protein</fullName>
    </recommendedName>
</protein>
<evidence type="ECO:0000256" key="5">
    <source>
        <dbReference type="ARBA" id="ARBA00023251"/>
    </source>
</evidence>
<evidence type="ECO:0000313" key="8">
    <source>
        <dbReference type="EMBL" id="GAA5190627.1"/>
    </source>
</evidence>
<dbReference type="InterPro" id="IPR052902">
    <property type="entry name" value="ABC-2_transporter"/>
</dbReference>
<keyword evidence="3 6" id="KW-1133">Transmembrane helix</keyword>
<comment type="similarity">
    <text evidence="6">Belongs to the ABC-2 integral membrane protein family.</text>
</comment>
<dbReference type="InterPro" id="IPR013525">
    <property type="entry name" value="ABC2_TM"/>
</dbReference>
<dbReference type="PROSITE" id="PS51012">
    <property type="entry name" value="ABC_TM2"/>
    <property type="match status" value="1"/>
</dbReference>
<comment type="subcellular location">
    <subcellularLocation>
        <location evidence="6">Cell membrane</location>
        <topology evidence="6">Multi-pass membrane protein</topology>
    </subcellularLocation>
    <subcellularLocation>
        <location evidence="1">Membrane</location>
        <topology evidence="1">Multi-pass membrane protein</topology>
    </subcellularLocation>
</comment>
<feature type="transmembrane region" description="Helical" evidence="6">
    <location>
        <begin position="182"/>
        <end position="201"/>
    </location>
</feature>
<sequence>MSVTTAPAPATAKASALRRMVLTEFKLYLRERIGPVWGVGFPLLLLVIFGSIPSFRRPSADLGGLTELDVYVPVLVAFVVTMLSLVSLPIVLAGYRERGILRRLRTTPVGPGRVLIAQLCVSLGTVVVTVAVLLAVARLGYGVALPKQFGGFVVATLLAVAALMAVGLFVAALAPTGKAAQAIGTLLFFPMMFFAGLWLPIAQMPRVLQHISHAAPLGAAVQALQDSAQGHWPHPLQLGTMAAYAVVFGLAAAKLFRWE</sequence>
<evidence type="ECO:0000256" key="4">
    <source>
        <dbReference type="ARBA" id="ARBA00023136"/>
    </source>
</evidence>
<dbReference type="InterPro" id="IPR047817">
    <property type="entry name" value="ABC2_TM_bact-type"/>
</dbReference>
<keyword evidence="6" id="KW-1003">Cell membrane</keyword>
<evidence type="ECO:0000256" key="3">
    <source>
        <dbReference type="ARBA" id="ARBA00022989"/>
    </source>
</evidence>
<keyword evidence="4 6" id="KW-0472">Membrane</keyword>
<feature type="domain" description="ABC transmembrane type-2" evidence="7">
    <location>
        <begin position="33"/>
        <end position="259"/>
    </location>
</feature>
<dbReference type="PANTHER" id="PTHR43027">
    <property type="entry name" value="DOXORUBICIN RESISTANCE ABC TRANSPORTER PERMEASE PROTEIN DRRC-RELATED"/>
    <property type="match status" value="1"/>
</dbReference>
<dbReference type="EMBL" id="BAABJQ010000014">
    <property type="protein sequence ID" value="GAA5190627.1"/>
    <property type="molecule type" value="Genomic_DNA"/>
</dbReference>
<feature type="transmembrane region" description="Helical" evidence="6">
    <location>
        <begin position="114"/>
        <end position="137"/>
    </location>
</feature>
<feature type="transmembrane region" description="Helical" evidence="6">
    <location>
        <begin position="236"/>
        <end position="256"/>
    </location>
</feature>
<accession>A0ABP9S467</accession>
<name>A0ABP9S467_9ACTN</name>
<feature type="transmembrane region" description="Helical" evidence="6">
    <location>
        <begin position="36"/>
        <end position="55"/>
    </location>
</feature>
<proteinExistence type="inferred from homology"/>
<keyword evidence="6" id="KW-0813">Transport</keyword>
<reference evidence="9" key="1">
    <citation type="journal article" date="2019" name="Int. J. Syst. Evol. Microbiol.">
        <title>The Global Catalogue of Microorganisms (GCM) 10K type strain sequencing project: providing services to taxonomists for standard genome sequencing and annotation.</title>
        <authorList>
            <consortium name="The Broad Institute Genomics Platform"/>
            <consortium name="The Broad Institute Genome Sequencing Center for Infectious Disease"/>
            <person name="Wu L."/>
            <person name="Ma J."/>
        </authorList>
    </citation>
    <scope>NUCLEOTIDE SEQUENCE [LARGE SCALE GENOMIC DNA]</scope>
    <source>
        <strain evidence="9">JCM 18304</strain>
    </source>
</reference>
<evidence type="ECO:0000259" key="7">
    <source>
        <dbReference type="PROSITE" id="PS51012"/>
    </source>
</evidence>
<feature type="transmembrane region" description="Helical" evidence="6">
    <location>
        <begin position="70"/>
        <end position="93"/>
    </location>
</feature>
<organism evidence="8 9">
    <name type="scientific">Rugosimonospora acidiphila</name>
    <dbReference type="NCBI Taxonomy" id="556531"/>
    <lineage>
        <taxon>Bacteria</taxon>
        <taxon>Bacillati</taxon>
        <taxon>Actinomycetota</taxon>
        <taxon>Actinomycetes</taxon>
        <taxon>Micromonosporales</taxon>
        <taxon>Micromonosporaceae</taxon>
        <taxon>Rugosimonospora</taxon>
    </lineage>
</organism>
<evidence type="ECO:0000256" key="1">
    <source>
        <dbReference type="ARBA" id="ARBA00004141"/>
    </source>
</evidence>
<keyword evidence="2 6" id="KW-0812">Transmembrane</keyword>
<dbReference type="PANTHER" id="PTHR43027:SF2">
    <property type="entry name" value="TRANSPORT PERMEASE PROTEIN"/>
    <property type="match status" value="1"/>
</dbReference>
<evidence type="ECO:0000256" key="6">
    <source>
        <dbReference type="RuleBase" id="RU361157"/>
    </source>
</evidence>
<dbReference type="Proteomes" id="UP001501570">
    <property type="component" value="Unassembled WGS sequence"/>
</dbReference>
<evidence type="ECO:0000256" key="2">
    <source>
        <dbReference type="ARBA" id="ARBA00022692"/>
    </source>
</evidence>
<keyword evidence="9" id="KW-1185">Reference proteome</keyword>
<keyword evidence="5" id="KW-0046">Antibiotic resistance</keyword>
<evidence type="ECO:0000313" key="9">
    <source>
        <dbReference type="Proteomes" id="UP001501570"/>
    </source>
</evidence>
<feature type="transmembrane region" description="Helical" evidence="6">
    <location>
        <begin position="149"/>
        <end position="170"/>
    </location>
</feature>